<dbReference type="InterPro" id="IPR009057">
    <property type="entry name" value="Homeodomain-like_sf"/>
</dbReference>
<name>A0A1S2VDE5_9BACT</name>
<dbReference type="EMBL" id="MORL01000019">
    <property type="protein sequence ID" value="OIN56744.1"/>
    <property type="molecule type" value="Genomic_DNA"/>
</dbReference>
<dbReference type="RefSeq" id="WP_071505663.1">
    <property type="nucleotide sequence ID" value="NZ_MORL01000019.1"/>
</dbReference>
<sequence>MTNVQADITPAVLHRFAQMTGTTITNGRLDIPERYGKGYCAGFVFSEHIRLMIFNYELYEDMVIDHHGLHTADKTVLFKFQNCFLPVDAIGSEQAIPSVLIATSTLTTDTAIPVHSHTATINIDVSADYLSRLPDTETPSPVLQSLRQNTRPLLFEQMVSPALQAIVTELLNGANTALGLFLLRIKAEELVCRLLMELEKRGETQFHALNGHDIRALYAIKELILSRLDTPPVMQELADTANMSQTKLKRLFKQIFGQSIFSYYQAFRMQEAARLLTTGTLTVSEVGYQLGFTNLSHFTRVFEAHIGLKPKKYAMNTFF</sequence>
<protein>
    <submittedName>
        <fullName evidence="5">AraC family transcriptional regulator</fullName>
    </submittedName>
</protein>
<gene>
    <name evidence="5" type="ORF">BLX24_23490</name>
</gene>
<dbReference type="OrthoDB" id="1156172at2"/>
<dbReference type="Gene3D" id="1.10.10.60">
    <property type="entry name" value="Homeodomain-like"/>
    <property type="match status" value="2"/>
</dbReference>
<dbReference type="InterPro" id="IPR020449">
    <property type="entry name" value="Tscrpt_reg_AraC-type_HTH"/>
</dbReference>
<evidence type="ECO:0000256" key="1">
    <source>
        <dbReference type="ARBA" id="ARBA00023015"/>
    </source>
</evidence>
<organism evidence="5 6">
    <name type="scientific">Arsenicibacter rosenii</name>
    <dbReference type="NCBI Taxonomy" id="1750698"/>
    <lineage>
        <taxon>Bacteria</taxon>
        <taxon>Pseudomonadati</taxon>
        <taxon>Bacteroidota</taxon>
        <taxon>Cytophagia</taxon>
        <taxon>Cytophagales</taxon>
        <taxon>Spirosomataceae</taxon>
        <taxon>Arsenicibacter</taxon>
    </lineage>
</organism>
<dbReference type="PROSITE" id="PS01124">
    <property type="entry name" value="HTH_ARAC_FAMILY_2"/>
    <property type="match status" value="1"/>
</dbReference>
<comment type="caution">
    <text evidence="5">The sequence shown here is derived from an EMBL/GenBank/DDBJ whole genome shotgun (WGS) entry which is preliminary data.</text>
</comment>
<dbReference type="PRINTS" id="PR00032">
    <property type="entry name" value="HTHARAC"/>
</dbReference>
<accession>A0A1S2VDE5</accession>
<dbReference type="SMART" id="SM00342">
    <property type="entry name" value="HTH_ARAC"/>
    <property type="match status" value="1"/>
</dbReference>
<keyword evidence="6" id="KW-1185">Reference proteome</keyword>
<dbReference type="SUPFAM" id="SSF46689">
    <property type="entry name" value="Homeodomain-like"/>
    <property type="match status" value="2"/>
</dbReference>
<evidence type="ECO:0000313" key="6">
    <source>
        <dbReference type="Proteomes" id="UP000181790"/>
    </source>
</evidence>
<evidence type="ECO:0000313" key="5">
    <source>
        <dbReference type="EMBL" id="OIN56744.1"/>
    </source>
</evidence>
<dbReference type="Pfam" id="PF12833">
    <property type="entry name" value="HTH_18"/>
    <property type="match status" value="1"/>
</dbReference>
<dbReference type="PANTHER" id="PTHR47893">
    <property type="entry name" value="REGULATORY PROTEIN PCHR"/>
    <property type="match status" value="1"/>
</dbReference>
<keyword evidence="2" id="KW-0238">DNA-binding</keyword>
<evidence type="ECO:0000256" key="3">
    <source>
        <dbReference type="ARBA" id="ARBA00023163"/>
    </source>
</evidence>
<dbReference type="InterPro" id="IPR053142">
    <property type="entry name" value="PchR_regulatory_protein"/>
</dbReference>
<dbReference type="GO" id="GO:0003700">
    <property type="term" value="F:DNA-binding transcription factor activity"/>
    <property type="evidence" value="ECO:0007669"/>
    <property type="project" value="InterPro"/>
</dbReference>
<keyword evidence="3" id="KW-0804">Transcription</keyword>
<keyword evidence="1" id="KW-0805">Transcription regulation</keyword>
<evidence type="ECO:0000256" key="2">
    <source>
        <dbReference type="ARBA" id="ARBA00023125"/>
    </source>
</evidence>
<dbReference type="AlphaFoldDB" id="A0A1S2VDE5"/>
<evidence type="ECO:0000259" key="4">
    <source>
        <dbReference type="PROSITE" id="PS01124"/>
    </source>
</evidence>
<dbReference type="Proteomes" id="UP000181790">
    <property type="component" value="Unassembled WGS sequence"/>
</dbReference>
<feature type="domain" description="HTH araC/xylS-type" evidence="4">
    <location>
        <begin position="218"/>
        <end position="316"/>
    </location>
</feature>
<dbReference type="PROSITE" id="PS00041">
    <property type="entry name" value="HTH_ARAC_FAMILY_1"/>
    <property type="match status" value="1"/>
</dbReference>
<proteinExistence type="predicted"/>
<dbReference type="InterPro" id="IPR018060">
    <property type="entry name" value="HTH_AraC"/>
</dbReference>
<dbReference type="GO" id="GO:0043565">
    <property type="term" value="F:sequence-specific DNA binding"/>
    <property type="evidence" value="ECO:0007669"/>
    <property type="project" value="InterPro"/>
</dbReference>
<dbReference type="PANTHER" id="PTHR47893:SF1">
    <property type="entry name" value="REGULATORY PROTEIN PCHR"/>
    <property type="match status" value="1"/>
</dbReference>
<dbReference type="InterPro" id="IPR018062">
    <property type="entry name" value="HTH_AraC-typ_CS"/>
</dbReference>
<reference evidence="5 6" key="1">
    <citation type="submission" date="2016-10" db="EMBL/GenBank/DDBJ databases">
        <title>Arsenicibacter rosenii gen. nov., sp. nov., an efficient arsenic-methylating bacterium isolated from an arsenic-contaminated paddy soil.</title>
        <authorList>
            <person name="Huang K."/>
        </authorList>
    </citation>
    <scope>NUCLEOTIDE SEQUENCE [LARGE SCALE GENOMIC DNA]</scope>
    <source>
        <strain evidence="5 6">SM-1</strain>
    </source>
</reference>